<name>A0A9P4LTA0_9PLEO</name>
<reference evidence="2" key="1">
    <citation type="journal article" date="2020" name="Stud. Mycol.">
        <title>101 Dothideomycetes genomes: a test case for predicting lifestyles and emergence of pathogens.</title>
        <authorList>
            <person name="Haridas S."/>
            <person name="Albert R."/>
            <person name="Binder M."/>
            <person name="Bloem J."/>
            <person name="Labutti K."/>
            <person name="Salamov A."/>
            <person name="Andreopoulos B."/>
            <person name="Baker S."/>
            <person name="Barry K."/>
            <person name="Bills G."/>
            <person name="Bluhm B."/>
            <person name="Cannon C."/>
            <person name="Castanera R."/>
            <person name="Culley D."/>
            <person name="Daum C."/>
            <person name="Ezra D."/>
            <person name="Gonzalez J."/>
            <person name="Henrissat B."/>
            <person name="Kuo A."/>
            <person name="Liang C."/>
            <person name="Lipzen A."/>
            <person name="Lutzoni F."/>
            <person name="Magnuson J."/>
            <person name="Mondo S."/>
            <person name="Nolan M."/>
            <person name="Ohm R."/>
            <person name="Pangilinan J."/>
            <person name="Park H.-J."/>
            <person name="Ramirez L."/>
            <person name="Alfaro M."/>
            <person name="Sun H."/>
            <person name="Tritt A."/>
            <person name="Yoshinaga Y."/>
            <person name="Zwiers L.-H."/>
            <person name="Turgeon B."/>
            <person name="Goodwin S."/>
            <person name="Spatafora J."/>
            <person name="Crous P."/>
            <person name="Grigoriev I."/>
        </authorList>
    </citation>
    <scope>NUCLEOTIDE SEQUENCE</scope>
    <source>
        <strain evidence="2">CBS 110217</strain>
    </source>
</reference>
<organism evidence="2 3">
    <name type="scientific">Setomelanomma holmii</name>
    <dbReference type="NCBI Taxonomy" id="210430"/>
    <lineage>
        <taxon>Eukaryota</taxon>
        <taxon>Fungi</taxon>
        <taxon>Dikarya</taxon>
        <taxon>Ascomycota</taxon>
        <taxon>Pezizomycotina</taxon>
        <taxon>Dothideomycetes</taxon>
        <taxon>Pleosporomycetidae</taxon>
        <taxon>Pleosporales</taxon>
        <taxon>Pleosporineae</taxon>
        <taxon>Phaeosphaeriaceae</taxon>
        <taxon>Setomelanomma</taxon>
    </lineage>
</organism>
<dbReference type="Proteomes" id="UP000799777">
    <property type="component" value="Unassembled WGS sequence"/>
</dbReference>
<dbReference type="EMBL" id="ML978154">
    <property type="protein sequence ID" value="KAF2036450.1"/>
    <property type="molecule type" value="Genomic_DNA"/>
</dbReference>
<dbReference type="AlphaFoldDB" id="A0A9P4LTA0"/>
<evidence type="ECO:0000313" key="3">
    <source>
        <dbReference type="Proteomes" id="UP000799777"/>
    </source>
</evidence>
<gene>
    <name evidence="2" type="ORF">EK21DRAFT_105767</name>
</gene>
<proteinExistence type="predicted"/>
<comment type="caution">
    <text evidence="2">The sequence shown here is derived from an EMBL/GenBank/DDBJ whole genome shotgun (WGS) entry which is preliminary data.</text>
</comment>
<feature type="region of interest" description="Disordered" evidence="1">
    <location>
        <begin position="1"/>
        <end position="63"/>
    </location>
</feature>
<evidence type="ECO:0000256" key="1">
    <source>
        <dbReference type="SAM" id="MobiDB-lite"/>
    </source>
</evidence>
<dbReference type="OrthoDB" id="3789572at2759"/>
<keyword evidence="3" id="KW-1185">Reference proteome</keyword>
<sequence>MVEHTADPFIPYGRGGAGNMRRQSTIRDAWFKLSTSPPPQPELVDQQHTRRRSSLWSTSTAGERESKWRRLFGRKGSVVEGDKIDEN</sequence>
<evidence type="ECO:0000313" key="2">
    <source>
        <dbReference type="EMBL" id="KAF2036450.1"/>
    </source>
</evidence>
<accession>A0A9P4LTA0</accession>
<protein>
    <submittedName>
        <fullName evidence="2">Uncharacterized protein</fullName>
    </submittedName>
</protein>